<dbReference type="InterPro" id="IPR001841">
    <property type="entry name" value="Znf_RING"/>
</dbReference>
<organism evidence="15 16">
    <name type="scientific">Petrolisthes manimaculis</name>
    <dbReference type="NCBI Taxonomy" id="1843537"/>
    <lineage>
        <taxon>Eukaryota</taxon>
        <taxon>Metazoa</taxon>
        <taxon>Ecdysozoa</taxon>
        <taxon>Arthropoda</taxon>
        <taxon>Crustacea</taxon>
        <taxon>Multicrustacea</taxon>
        <taxon>Malacostraca</taxon>
        <taxon>Eumalacostraca</taxon>
        <taxon>Eucarida</taxon>
        <taxon>Decapoda</taxon>
        <taxon>Pleocyemata</taxon>
        <taxon>Anomura</taxon>
        <taxon>Galatheoidea</taxon>
        <taxon>Porcellanidae</taxon>
        <taxon>Petrolisthes</taxon>
    </lineage>
</organism>
<feature type="region of interest" description="Disordered" evidence="12">
    <location>
        <begin position="897"/>
        <end position="925"/>
    </location>
</feature>
<evidence type="ECO:0000259" key="14">
    <source>
        <dbReference type="PROSITE" id="PS51873"/>
    </source>
</evidence>
<dbReference type="PROSITE" id="PS50297">
    <property type="entry name" value="ANK_REP_REGION"/>
    <property type="match status" value="1"/>
</dbReference>
<evidence type="ECO:0000313" key="15">
    <source>
        <dbReference type="EMBL" id="KAK4311866.1"/>
    </source>
</evidence>
<dbReference type="Pfam" id="PF00023">
    <property type="entry name" value="Ank"/>
    <property type="match status" value="2"/>
</dbReference>
<comment type="similarity">
    <text evidence="2">Belongs to the RBR family. Ariadne subfamily.</text>
</comment>
<comment type="catalytic activity">
    <reaction evidence="1">
        <text>[E2 ubiquitin-conjugating enzyme]-S-ubiquitinyl-L-cysteine + [acceptor protein]-L-lysine = [E2 ubiquitin-conjugating enzyme]-L-cysteine + [acceptor protein]-N(6)-ubiquitinyl-L-lysine.</text>
        <dbReference type="EC" id="2.3.2.31"/>
    </reaction>
</comment>
<feature type="region of interest" description="Disordered" evidence="12">
    <location>
        <begin position="1095"/>
        <end position="1119"/>
    </location>
</feature>
<feature type="domain" description="RING-type" evidence="13">
    <location>
        <begin position="326"/>
        <end position="378"/>
    </location>
</feature>
<feature type="compositionally biased region" description="Acidic residues" evidence="12">
    <location>
        <begin position="1098"/>
        <end position="1109"/>
    </location>
</feature>
<dbReference type="SUPFAM" id="SSF48403">
    <property type="entry name" value="Ankyrin repeat"/>
    <property type="match status" value="1"/>
</dbReference>
<evidence type="ECO:0000256" key="8">
    <source>
        <dbReference type="ARBA" id="ARBA00022786"/>
    </source>
</evidence>
<dbReference type="InterPro" id="IPR002110">
    <property type="entry name" value="Ankyrin_rpt"/>
</dbReference>
<dbReference type="PROSITE" id="PS50088">
    <property type="entry name" value="ANK_REPEAT"/>
    <property type="match status" value="2"/>
</dbReference>
<dbReference type="CDD" id="cd20346">
    <property type="entry name" value="BRcat_RBR_ANKIB1"/>
    <property type="match status" value="1"/>
</dbReference>
<evidence type="ECO:0000256" key="12">
    <source>
        <dbReference type="SAM" id="MobiDB-lite"/>
    </source>
</evidence>
<evidence type="ECO:0000256" key="2">
    <source>
        <dbReference type="ARBA" id="ARBA00005884"/>
    </source>
</evidence>
<dbReference type="EC" id="2.3.2.31" evidence="3"/>
<feature type="region of interest" description="Disordered" evidence="12">
    <location>
        <begin position="1"/>
        <end position="26"/>
    </location>
</feature>
<evidence type="ECO:0000313" key="16">
    <source>
        <dbReference type="Proteomes" id="UP001292094"/>
    </source>
</evidence>
<evidence type="ECO:0000256" key="9">
    <source>
        <dbReference type="ARBA" id="ARBA00022833"/>
    </source>
</evidence>
<dbReference type="GO" id="GO:0016567">
    <property type="term" value="P:protein ubiquitination"/>
    <property type="evidence" value="ECO:0007669"/>
    <property type="project" value="InterPro"/>
</dbReference>
<feature type="region of interest" description="Disordered" evidence="12">
    <location>
        <begin position="1174"/>
        <end position="1220"/>
    </location>
</feature>
<evidence type="ECO:0000256" key="10">
    <source>
        <dbReference type="PROSITE-ProRule" id="PRU00023"/>
    </source>
</evidence>
<feature type="compositionally biased region" description="Polar residues" evidence="12">
    <location>
        <begin position="1"/>
        <end position="16"/>
    </location>
</feature>
<keyword evidence="9" id="KW-0862">Zinc</keyword>
<gene>
    <name evidence="15" type="ORF">Pmani_016652</name>
</gene>
<dbReference type="PANTHER" id="PTHR11685">
    <property type="entry name" value="RBR FAMILY RING FINGER AND IBR DOMAIN-CONTAINING"/>
    <property type="match status" value="1"/>
</dbReference>
<dbReference type="InterPro" id="IPR031127">
    <property type="entry name" value="E3_UB_ligase_RBR"/>
</dbReference>
<evidence type="ECO:0000256" key="7">
    <source>
        <dbReference type="ARBA" id="ARBA00022771"/>
    </source>
</evidence>
<evidence type="ECO:0000256" key="3">
    <source>
        <dbReference type="ARBA" id="ARBA00012251"/>
    </source>
</evidence>
<evidence type="ECO:0000256" key="6">
    <source>
        <dbReference type="ARBA" id="ARBA00022737"/>
    </source>
</evidence>
<keyword evidence="6" id="KW-0677">Repeat</keyword>
<feature type="compositionally biased region" description="Polar residues" evidence="12">
    <location>
        <begin position="1202"/>
        <end position="1220"/>
    </location>
</feature>
<dbReference type="EMBL" id="JAWZYT010001468">
    <property type="protein sequence ID" value="KAK4311866.1"/>
    <property type="molecule type" value="Genomic_DNA"/>
</dbReference>
<dbReference type="Proteomes" id="UP001292094">
    <property type="component" value="Unassembled WGS sequence"/>
</dbReference>
<dbReference type="InterPro" id="IPR002867">
    <property type="entry name" value="IBR_dom"/>
</dbReference>
<dbReference type="Gene3D" id="3.30.40.10">
    <property type="entry name" value="Zinc/RING finger domain, C3HC4 (zinc finger)"/>
    <property type="match status" value="1"/>
</dbReference>
<dbReference type="InterPro" id="IPR013083">
    <property type="entry name" value="Znf_RING/FYVE/PHD"/>
</dbReference>
<dbReference type="Gene3D" id="1.25.40.20">
    <property type="entry name" value="Ankyrin repeat-containing domain"/>
    <property type="match status" value="1"/>
</dbReference>
<dbReference type="SMART" id="SM00647">
    <property type="entry name" value="IBR"/>
    <property type="match status" value="2"/>
</dbReference>
<dbReference type="SMART" id="SM00248">
    <property type="entry name" value="ANK"/>
    <property type="match status" value="2"/>
</dbReference>
<proteinExistence type="inferred from homology"/>
<dbReference type="PROSITE" id="PS51873">
    <property type="entry name" value="TRIAD"/>
    <property type="match status" value="1"/>
</dbReference>
<feature type="compositionally biased region" description="Acidic residues" evidence="12">
    <location>
        <begin position="198"/>
        <end position="209"/>
    </location>
</feature>
<feature type="compositionally biased region" description="Polar residues" evidence="12">
    <location>
        <begin position="915"/>
        <end position="925"/>
    </location>
</feature>
<name>A0AAE1PNR0_9EUCA</name>
<keyword evidence="7 11" id="KW-0863">Zinc-finger</keyword>
<dbReference type="SUPFAM" id="SSF57850">
    <property type="entry name" value="RING/U-box"/>
    <property type="match status" value="3"/>
</dbReference>
<dbReference type="FunFam" id="1.20.120.1750:FF:000003">
    <property type="entry name" value="RBR-type E3 ubiquitin transferase"/>
    <property type="match status" value="1"/>
</dbReference>
<evidence type="ECO:0000256" key="11">
    <source>
        <dbReference type="PROSITE-ProRule" id="PRU00175"/>
    </source>
</evidence>
<dbReference type="Pfam" id="PF01485">
    <property type="entry name" value="IBR"/>
    <property type="match status" value="1"/>
</dbReference>
<feature type="compositionally biased region" description="Polar residues" evidence="12">
    <location>
        <begin position="1181"/>
        <end position="1190"/>
    </location>
</feature>
<keyword evidence="16" id="KW-1185">Reference proteome</keyword>
<keyword evidence="5" id="KW-0479">Metal-binding</keyword>
<evidence type="ECO:0000256" key="1">
    <source>
        <dbReference type="ARBA" id="ARBA00001798"/>
    </source>
</evidence>
<sequence>MQVFQSSPELRTNLDPSASYGESHGHNTPLHYAAKHGMKHLLRTFLCDLGGNPNKKNGDDETSVHCVCRVRQAKSPSAEDRRAACIVLILQWRGPLLQDGEKERAQLNAQDKKGNVALHYAAASGLQKCVELLVAQGAGLFLENRDRLTPCDLAVRASHHIVATFLESRMVFADSSDGVTEELGSQSEGNWENLGGEVDGEEEEEDGDSEVYSGLRAQDLQEAKDQLLVETADMLHIPLFTAEALLRDNEWSKALLLEKWMSNAVQCCEVAGIAPPASALQLVVPTPPLVTPSPPLPSSSVITPPPPMLMPANSDESMVAEGENLCEICYGEMHVWELEEQGVGTSCQHQFCATCWESYLTLKIQEGGAHHILCPAVRCNILVDVDFIEKMVSPEMARKYLQFDIQAFVERNKTIKWCPLPGCGRAVKFPEAELETQPFYFPNTKPPPKTSHAVDCGNGHFFCWECLGEAHSPSGCEQWVEWQSKVAEIKPEELRISSGETEDAANFLWLVTNSKPCPNCKSPIQKNEGCNHMKCSKCKFDFCWVCLESWKKHSSATGGYFRCNRFDALSKADEKLGVLVSEATVRNHQMQELNRFIHYYTRFKNHQNSLKMEEPLLKTARDKMEVLATSLPSQEQQGQAAVEKGTRFVEEGVKELLKARRVLCGSYVYGYYLEDNGYNKTIFEYMQNELEEVTEKLSEMVARQYLVTPRGQIIATTLLARRRRHKFVRAVSRGLLPPETPPSLRKSRRRRLPGLMGIDPPDDMENVEAMGRTLDPSQPWVKDARGCHTNLAALLDWPDLDSDDEESSLNQALTLTLLGKCHRKCCPRPRARNPRTGAIHDYCSLRCAQQAKYLPDQEESDTSSSSWGGCDSSMELLIALEMSRLQMIEDEARRRQSLLQEHSREHGWDGAAEVRSTQGCSDGPSISGTTLPNNIFACELTYGHYVAAPSQEEASAWNRGEERSIMEGATSTSYQPSSREIAVDYFLKKLANKEISQRNLNVGKDWDNKTDKDLLCFPKATSEVEDGHFEYGDLHENGHLLIPGPSTDLRRDLRRSQSLGDLKNSEEPLCMIDSDHAHQDHPEESALLMLSKPKQESIDMESENGDVENTDPGAASEIIGEMDSPSMDMEVRGILCNLDNPVDQQCGADSEVNTSLDPLFQEEPSFQLIVDEGTDKDESNSTEQSSSAPSNVKGLRIHISHSSKMDNQSSTKYESETGIPNSPTLYISGVSICRSPEPRSPKFQHRDARSPSLTLPLCCTPEPRSRVEARLDTSPLPIYSRSRSSSLVVPSSASLSPRISARPSGTCLHLSSLSLQATRATSPFLLGELRVSRSASEPEKGRLVFQFPKSPTDGALSSVLHVEESNLSSDDFHETTTTGYLWQCRKATLSIVNEWMESKAFLLLMVILS</sequence>
<evidence type="ECO:0000259" key="13">
    <source>
        <dbReference type="PROSITE" id="PS50089"/>
    </source>
</evidence>
<protein>
    <recommendedName>
        <fullName evidence="3">RBR-type E3 ubiquitin transferase</fullName>
        <ecNumber evidence="3">2.3.2.31</ecNumber>
    </recommendedName>
</protein>
<dbReference type="GO" id="GO:0008270">
    <property type="term" value="F:zinc ion binding"/>
    <property type="evidence" value="ECO:0007669"/>
    <property type="project" value="UniProtKB-KW"/>
</dbReference>
<reference evidence="15" key="1">
    <citation type="submission" date="2023-11" db="EMBL/GenBank/DDBJ databases">
        <title>Genome assemblies of two species of porcelain crab, Petrolisthes cinctipes and Petrolisthes manimaculis (Anomura: Porcellanidae).</title>
        <authorList>
            <person name="Angst P."/>
        </authorList>
    </citation>
    <scope>NUCLEOTIDE SEQUENCE</scope>
    <source>
        <strain evidence="15">PB745_02</strain>
        <tissue evidence="15">Gill</tissue>
    </source>
</reference>
<dbReference type="PROSITE" id="PS50089">
    <property type="entry name" value="ZF_RING_2"/>
    <property type="match status" value="1"/>
</dbReference>
<evidence type="ECO:0000256" key="5">
    <source>
        <dbReference type="ARBA" id="ARBA00022723"/>
    </source>
</evidence>
<dbReference type="Pfam" id="PF22191">
    <property type="entry name" value="IBR_1"/>
    <property type="match status" value="1"/>
</dbReference>
<dbReference type="GO" id="GO:0061630">
    <property type="term" value="F:ubiquitin protein ligase activity"/>
    <property type="evidence" value="ECO:0007669"/>
    <property type="project" value="UniProtKB-EC"/>
</dbReference>
<feature type="repeat" description="ANK" evidence="10">
    <location>
        <begin position="25"/>
        <end position="58"/>
    </location>
</feature>
<keyword evidence="8" id="KW-0833">Ubl conjugation pathway</keyword>
<dbReference type="InterPro" id="IPR036770">
    <property type="entry name" value="Ankyrin_rpt-contain_sf"/>
</dbReference>
<dbReference type="CDD" id="cd20361">
    <property type="entry name" value="Rcat_RBR_ANKIB1"/>
    <property type="match status" value="1"/>
</dbReference>
<feature type="domain" description="RING-type" evidence="14">
    <location>
        <begin position="322"/>
        <end position="567"/>
    </location>
</feature>
<keyword evidence="10" id="KW-0040">ANK repeat</keyword>
<dbReference type="FunFam" id="3.30.40.10:FF:000019">
    <property type="entry name" value="RBR-type E3 ubiquitin transferase"/>
    <property type="match status" value="1"/>
</dbReference>
<accession>A0AAE1PNR0</accession>
<dbReference type="InterPro" id="IPR044066">
    <property type="entry name" value="TRIAD_supradom"/>
</dbReference>
<keyword evidence="4" id="KW-0808">Transferase</keyword>
<feature type="repeat" description="ANK" evidence="10">
    <location>
        <begin position="113"/>
        <end position="145"/>
    </location>
</feature>
<feature type="region of interest" description="Disordered" evidence="12">
    <location>
        <begin position="177"/>
        <end position="210"/>
    </location>
</feature>
<dbReference type="Gene3D" id="1.20.120.1750">
    <property type="match status" value="1"/>
</dbReference>
<dbReference type="InterPro" id="IPR045840">
    <property type="entry name" value="Ariadne"/>
</dbReference>
<dbReference type="Pfam" id="PF19422">
    <property type="entry name" value="Ariadne"/>
    <property type="match status" value="1"/>
</dbReference>
<comment type="caution">
    <text evidence="15">The sequence shown here is derived from an EMBL/GenBank/DDBJ whole genome shotgun (WGS) entry which is preliminary data.</text>
</comment>
<evidence type="ECO:0000256" key="4">
    <source>
        <dbReference type="ARBA" id="ARBA00022679"/>
    </source>
</evidence>
<dbReference type="InterPro" id="IPR047564">
    <property type="entry name" value="Rcat_RBR_ANKIB1"/>
</dbReference>